<protein>
    <recommendedName>
        <fullName evidence="2">sphingomyelin phosphodiesterase</fullName>
        <ecNumber evidence="2">3.1.4.12</ecNumber>
    </recommendedName>
</protein>
<dbReference type="PANTHER" id="PTHR16320">
    <property type="entry name" value="SPHINGOMYELINASE FAMILY MEMBER"/>
    <property type="match status" value="1"/>
</dbReference>
<dbReference type="EMBL" id="JARAKH010000043">
    <property type="protein sequence ID" value="KAK8379287.1"/>
    <property type="molecule type" value="Genomic_DNA"/>
</dbReference>
<proteinExistence type="inferred from homology"/>
<evidence type="ECO:0000259" key="4">
    <source>
        <dbReference type="Pfam" id="PF03372"/>
    </source>
</evidence>
<dbReference type="GO" id="GO:0005737">
    <property type="term" value="C:cytoplasm"/>
    <property type="evidence" value="ECO:0007669"/>
    <property type="project" value="TreeGrafter"/>
</dbReference>
<dbReference type="Pfam" id="PF03372">
    <property type="entry name" value="Exo_endo_phos"/>
    <property type="match status" value="1"/>
</dbReference>
<dbReference type="SUPFAM" id="SSF56219">
    <property type="entry name" value="DNase I-like"/>
    <property type="match status" value="1"/>
</dbReference>
<comment type="caution">
    <text evidence="5">The sequence shown here is derived from an EMBL/GenBank/DDBJ whole genome shotgun (WGS) entry which is preliminary data.</text>
</comment>
<keyword evidence="3" id="KW-0472">Membrane</keyword>
<evidence type="ECO:0000256" key="3">
    <source>
        <dbReference type="SAM" id="Phobius"/>
    </source>
</evidence>
<keyword evidence="3" id="KW-0812">Transmembrane</keyword>
<reference evidence="5 6" key="1">
    <citation type="submission" date="2023-03" db="EMBL/GenBank/DDBJ databases">
        <title>High-quality genome of Scylla paramamosain provides insights in environmental adaptation.</title>
        <authorList>
            <person name="Zhang L."/>
        </authorList>
    </citation>
    <scope>NUCLEOTIDE SEQUENCE [LARGE SCALE GENOMIC DNA]</scope>
    <source>
        <strain evidence="5">LZ_2023a</strain>
        <tissue evidence="5">Muscle</tissue>
    </source>
</reference>
<dbReference type="PANTHER" id="PTHR16320:SF1">
    <property type="entry name" value="SPHINGOMYELINASE DDB_G0288017"/>
    <property type="match status" value="1"/>
</dbReference>
<dbReference type="EMBL" id="JARAKH010000043">
    <property type="protein sequence ID" value="KAK8379286.1"/>
    <property type="molecule type" value="Genomic_DNA"/>
</dbReference>
<comment type="similarity">
    <text evidence="1">Belongs to the neutral sphingomyelinase family.</text>
</comment>
<gene>
    <name evidence="5" type="ORF">O3P69_019273</name>
</gene>
<dbReference type="Gene3D" id="3.60.10.10">
    <property type="entry name" value="Endonuclease/exonuclease/phosphatase"/>
    <property type="match status" value="1"/>
</dbReference>
<sequence>MAPPRPSRYSWWPLKVVDGLSVVLTAPLIHTLSLAGSCYCLTTFDSTSFIMLFLRFAVVGPVLVLLALVSLVPGVVGWVVWMALNTHAAHLIQPFYYHSPPRHARPARPTPTTHPRRVTVCSANVLLCPEVVSRFNNCPNVLWRTKEIGSRLLRQDCGLNLHLNLKPPVCREEVVVTQLPEVDVFILQEVVERWQGREMVGLLGTKYPHCLYDVGVHSSNSNKFCCGSGLFLASKYPIMDAVFHPYTHHSHYGCLVGLGVLLAKLDLGTVVRSGRELAAVGYVANTHTQAYQGEKNIISEQLSEASSRFKRYIKDTLDTRTETLMFGVLGGDFNADNISKGDVAVQNHPLWTEFVDPLPAWARSGSGLGYRNRTQTEAAPPPCHTPSICLPICFAG</sequence>
<organism evidence="5 6">
    <name type="scientific">Scylla paramamosain</name>
    <name type="common">Mud crab</name>
    <dbReference type="NCBI Taxonomy" id="85552"/>
    <lineage>
        <taxon>Eukaryota</taxon>
        <taxon>Metazoa</taxon>
        <taxon>Ecdysozoa</taxon>
        <taxon>Arthropoda</taxon>
        <taxon>Crustacea</taxon>
        <taxon>Multicrustacea</taxon>
        <taxon>Malacostraca</taxon>
        <taxon>Eumalacostraca</taxon>
        <taxon>Eucarida</taxon>
        <taxon>Decapoda</taxon>
        <taxon>Pleocyemata</taxon>
        <taxon>Brachyura</taxon>
        <taxon>Eubrachyura</taxon>
        <taxon>Portunoidea</taxon>
        <taxon>Portunidae</taxon>
        <taxon>Portuninae</taxon>
        <taxon>Scylla</taxon>
    </lineage>
</organism>
<dbReference type="EC" id="3.1.4.12" evidence="2"/>
<name>A0AAW0SW23_SCYPA</name>
<accession>A0AAW0SW23</accession>
<evidence type="ECO:0000256" key="2">
    <source>
        <dbReference type="ARBA" id="ARBA00012369"/>
    </source>
</evidence>
<dbReference type="AlphaFoldDB" id="A0AAW0SW23"/>
<feature type="domain" description="Endonuclease/exonuclease/phosphatase" evidence="4">
    <location>
        <begin position="177"/>
        <end position="372"/>
    </location>
</feature>
<evidence type="ECO:0000256" key="1">
    <source>
        <dbReference type="ARBA" id="ARBA00006335"/>
    </source>
</evidence>
<dbReference type="InterPro" id="IPR005135">
    <property type="entry name" value="Endo/exonuclease/phosphatase"/>
</dbReference>
<feature type="transmembrane region" description="Helical" evidence="3">
    <location>
        <begin position="53"/>
        <end position="84"/>
    </location>
</feature>
<feature type="transmembrane region" description="Helical" evidence="3">
    <location>
        <begin position="20"/>
        <end position="41"/>
    </location>
</feature>
<evidence type="ECO:0000313" key="6">
    <source>
        <dbReference type="Proteomes" id="UP001487740"/>
    </source>
</evidence>
<dbReference type="InterPro" id="IPR038772">
    <property type="entry name" value="Sph/SMPD2-like"/>
</dbReference>
<dbReference type="Proteomes" id="UP001487740">
    <property type="component" value="Unassembled WGS sequence"/>
</dbReference>
<keyword evidence="6" id="KW-1185">Reference proteome</keyword>
<keyword evidence="3" id="KW-1133">Transmembrane helix</keyword>
<evidence type="ECO:0000313" key="5">
    <source>
        <dbReference type="EMBL" id="KAK8379286.1"/>
    </source>
</evidence>
<dbReference type="InterPro" id="IPR036691">
    <property type="entry name" value="Endo/exonu/phosph_ase_sf"/>
</dbReference>
<dbReference type="GO" id="GO:0004767">
    <property type="term" value="F:sphingomyelin phosphodiesterase activity"/>
    <property type="evidence" value="ECO:0007669"/>
    <property type="project" value="UniProtKB-EC"/>
</dbReference>